<dbReference type="OrthoDB" id="5731018at2"/>
<dbReference type="KEGG" id="htx:EKK97_15865"/>
<proteinExistence type="predicted"/>
<dbReference type="Proteomes" id="UP000464013">
    <property type="component" value="Chromosome"/>
</dbReference>
<gene>
    <name evidence="1" type="ORF">EKK97_15865</name>
</gene>
<dbReference type="AlphaFoldDB" id="A0A6I6SUJ5"/>
<evidence type="ECO:0000313" key="2">
    <source>
        <dbReference type="Proteomes" id="UP000464013"/>
    </source>
</evidence>
<sequence length="178" mass="20126">MVWLVILVALLLMISPVMWLKPSVRQRRIVPLRNAAAKAGVKVVLEKPPLHGVETAMPGYRWTYPGDAPGPRFLLVRASEASDVLKPYVADWRWRVEPLRPLPEAARNALEAILTRLPQDALVLESGESAITLWWWESQTAERFLTYIEDFRQLRDSLAGHAEHVGGRRGFGESAPRD</sequence>
<evidence type="ECO:0000313" key="1">
    <source>
        <dbReference type="EMBL" id="QHC50763.1"/>
    </source>
</evidence>
<name>A0A6I6SUJ5_9GAMM</name>
<dbReference type="RefSeq" id="WP_159553352.1">
    <property type="nucleotide sequence ID" value="NZ_CP035042.1"/>
</dbReference>
<reference evidence="1 2" key="1">
    <citation type="submission" date="2019-01" db="EMBL/GenBank/DDBJ databases">
        <title>Complete genome of a denitifying bacterium Halomons sp. BC-M4-5.</title>
        <authorList>
            <person name="Wang L."/>
            <person name="Shao Z."/>
        </authorList>
    </citation>
    <scope>NUCLEOTIDE SEQUENCE [LARGE SCALE GENOMIC DNA]</scope>
    <source>
        <strain evidence="1 2">BC-M4-5</strain>
    </source>
</reference>
<protein>
    <submittedName>
        <fullName evidence="1">Preprotein translocase subunit YajC</fullName>
    </submittedName>
</protein>
<accession>A0A6I6SUJ5</accession>
<organism evidence="1 2">
    <name type="scientific">Billgrantia tianxiuensis</name>
    <dbReference type="NCBI Taxonomy" id="2497861"/>
    <lineage>
        <taxon>Bacteria</taxon>
        <taxon>Pseudomonadati</taxon>
        <taxon>Pseudomonadota</taxon>
        <taxon>Gammaproteobacteria</taxon>
        <taxon>Oceanospirillales</taxon>
        <taxon>Halomonadaceae</taxon>
        <taxon>Billgrantia</taxon>
    </lineage>
</organism>
<keyword evidence="2" id="KW-1185">Reference proteome</keyword>
<dbReference type="EMBL" id="CP035042">
    <property type="protein sequence ID" value="QHC50763.1"/>
    <property type="molecule type" value="Genomic_DNA"/>
</dbReference>